<dbReference type="SUPFAM" id="SSF52980">
    <property type="entry name" value="Restriction endonuclease-like"/>
    <property type="match status" value="1"/>
</dbReference>
<dbReference type="InterPro" id="IPR012296">
    <property type="entry name" value="Nuclease_put_TT1808"/>
</dbReference>
<evidence type="ECO:0000256" key="1">
    <source>
        <dbReference type="SAM" id="MobiDB-lite"/>
    </source>
</evidence>
<feature type="region of interest" description="Disordered" evidence="1">
    <location>
        <begin position="39"/>
        <end position="76"/>
    </location>
</feature>
<evidence type="ECO:0000313" key="3">
    <source>
        <dbReference type="EMBL" id="VFJ95303.1"/>
    </source>
</evidence>
<name>A0A450URV0_9GAMM</name>
<evidence type="ECO:0000259" key="2">
    <source>
        <dbReference type="Pfam" id="PF05685"/>
    </source>
</evidence>
<dbReference type="EMBL" id="CAADFF010000068">
    <property type="protein sequence ID" value="VFJ95303.1"/>
    <property type="molecule type" value="Genomic_DNA"/>
</dbReference>
<dbReference type="InterPro" id="IPR011335">
    <property type="entry name" value="Restrct_endonuc-II-like"/>
</dbReference>
<feature type="domain" description="Putative restriction endonuclease" evidence="2">
    <location>
        <begin position="76"/>
        <end position="215"/>
    </location>
</feature>
<proteinExistence type="predicted"/>
<protein>
    <submittedName>
        <fullName evidence="3">Restriction endonuclease</fullName>
    </submittedName>
</protein>
<dbReference type="GO" id="GO:0004519">
    <property type="term" value="F:endonuclease activity"/>
    <property type="evidence" value="ECO:0007669"/>
    <property type="project" value="UniProtKB-KW"/>
</dbReference>
<dbReference type="AlphaFoldDB" id="A0A450URV0"/>
<dbReference type="Gene3D" id="3.90.1570.10">
    <property type="entry name" value="tt1808, chain A"/>
    <property type="match status" value="1"/>
</dbReference>
<sequence>MVAVAMVSVVDYSRVAERRLTCKPDTKPQEILPMAQKHRILPGYPPSHPPSHSSHDSFHHPIYAPSPGPFTADQIRDGDRYELSNGHPVYCLPAGERHARHNTTGALVLDTDPDVEWSGIDAGFSPKKNTLRAPDVAVAPPPAPGKPGWIPGVPPLAVEYADRGQDEADLEIKIRELLAAGTRYVWVVRLIGPQCVEVHSKDAPMRRLSTTDILEAPGILRNPIPVHALFDREEAHRITLKNLLQRKGYQDLEAVLREGARKGKVEGKTEGKAEGRAEGKAEGKLEGRLAALVDALFRVLAARSLDTDDQTRARIRDCRDPEQLDTWLARAAVADRLETVFAEHVSASRQDR</sequence>
<dbReference type="Pfam" id="PF05685">
    <property type="entry name" value="Uma2"/>
    <property type="match status" value="1"/>
</dbReference>
<dbReference type="CDD" id="cd06260">
    <property type="entry name" value="DUF820-like"/>
    <property type="match status" value="1"/>
</dbReference>
<dbReference type="InterPro" id="IPR008538">
    <property type="entry name" value="Uma2"/>
</dbReference>
<organism evidence="3">
    <name type="scientific">Candidatus Kentrum sp. LFY</name>
    <dbReference type="NCBI Taxonomy" id="2126342"/>
    <lineage>
        <taxon>Bacteria</taxon>
        <taxon>Pseudomonadati</taxon>
        <taxon>Pseudomonadota</taxon>
        <taxon>Gammaproteobacteria</taxon>
        <taxon>Candidatus Kentrum</taxon>
    </lineage>
</organism>
<reference evidence="3" key="1">
    <citation type="submission" date="2019-02" db="EMBL/GenBank/DDBJ databases">
        <authorList>
            <person name="Gruber-Vodicka R. H."/>
            <person name="Seah K. B. B."/>
        </authorList>
    </citation>
    <scope>NUCLEOTIDE SEQUENCE</scope>
    <source>
        <strain evidence="3">BECK_M7</strain>
    </source>
</reference>
<gene>
    <name evidence="3" type="ORF">BECKLFY1418B_GA0070995_106812</name>
</gene>
<accession>A0A450URV0</accession>
<keyword evidence="3" id="KW-0540">Nuclease</keyword>
<keyword evidence="3" id="KW-0378">Hydrolase</keyword>
<keyword evidence="3" id="KW-0255">Endonuclease</keyword>